<dbReference type="RefSeq" id="WP_114673495.1">
    <property type="nucleotide sequence ID" value="NZ_CP031163.1"/>
</dbReference>
<gene>
    <name evidence="1" type="ORF">DVJ83_17140</name>
</gene>
<keyword evidence="1" id="KW-0614">Plasmid</keyword>
<dbReference type="AlphaFoldDB" id="A0A345IMC3"/>
<evidence type="ECO:0000313" key="1">
    <source>
        <dbReference type="EMBL" id="AXH00846.1"/>
    </source>
</evidence>
<sequence length="173" mass="18847">MPDASPVPTHLRALLNCCEGQAPEAMLRDFVMFTPTPHVIQTPSGVRIYTRCALDTLLAAWILDENLEIETTPPGQTQPLQLTVRNGRLQAPTEAVMAFPTQAETQTSADVHRSFCPYALVFSDEESYQAWSATTPVPTTAVTLQDAFQLARTLTDRLTSLHTLNGKGGASCC</sequence>
<name>A0A345IMC3_9DEIO</name>
<dbReference type="KEGG" id="dwu:DVJ83_17140"/>
<dbReference type="Pfam" id="PF03243">
    <property type="entry name" value="MerB"/>
    <property type="match status" value="1"/>
</dbReference>
<evidence type="ECO:0000313" key="2">
    <source>
        <dbReference type="Proteomes" id="UP000253744"/>
    </source>
</evidence>
<dbReference type="InterPro" id="IPR053717">
    <property type="entry name" value="MerB_lyase_sf"/>
</dbReference>
<organism evidence="1 2">
    <name type="scientific">Deinococcus wulumuqiensis</name>
    <dbReference type="NCBI Taxonomy" id="980427"/>
    <lineage>
        <taxon>Bacteria</taxon>
        <taxon>Thermotogati</taxon>
        <taxon>Deinococcota</taxon>
        <taxon>Deinococci</taxon>
        <taxon>Deinococcales</taxon>
        <taxon>Deinococcaceae</taxon>
        <taxon>Deinococcus</taxon>
    </lineage>
</organism>
<dbReference type="GO" id="GO:0018836">
    <property type="term" value="F:alkylmercury lyase activity"/>
    <property type="evidence" value="ECO:0007669"/>
    <property type="project" value="InterPro"/>
</dbReference>
<evidence type="ECO:0008006" key="3">
    <source>
        <dbReference type="Google" id="ProtNLM"/>
    </source>
</evidence>
<dbReference type="EMBL" id="CP031163">
    <property type="protein sequence ID" value="AXH00846.1"/>
    <property type="molecule type" value="Genomic_DNA"/>
</dbReference>
<accession>A0A345IMC3</accession>
<proteinExistence type="predicted"/>
<dbReference type="Proteomes" id="UP000253744">
    <property type="component" value="Plasmid pDrdI"/>
</dbReference>
<dbReference type="SUPFAM" id="SSF160387">
    <property type="entry name" value="NosL/MerB-like"/>
    <property type="match status" value="1"/>
</dbReference>
<reference evidence="1 2" key="1">
    <citation type="submission" date="2018-07" db="EMBL/GenBank/DDBJ databases">
        <title>Complete Genome and Methylome Analysis of Deinococcus wulumuqiensis NEB 479.</title>
        <authorList>
            <person name="Fomenkov A."/>
            <person name="Luyten Y."/>
            <person name="Vincze T."/>
            <person name="Anton B.P."/>
            <person name="Clark T."/>
            <person name="Roberts R.J."/>
            <person name="Morgan R.D."/>
        </authorList>
    </citation>
    <scope>NUCLEOTIDE SEQUENCE [LARGE SCALE GENOMIC DNA]</scope>
    <source>
        <strain evidence="1 2">NEB 479</strain>
        <plasmid evidence="2">Plasmid pdrdi</plasmid>
    </source>
</reference>
<dbReference type="Gene3D" id="3.30.450.410">
    <property type="match status" value="1"/>
</dbReference>
<geneLocation type="plasmid" evidence="2">
    <name>pdrdi</name>
</geneLocation>
<dbReference type="InterPro" id="IPR004927">
    <property type="entry name" value="MerB"/>
</dbReference>
<protein>
    <recommendedName>
        <fullName evidence="3">Alkylmercury lyase</fullName>
    </recommendedName>
</protein>